<dbReference type="EMBL" id="AUXT01000161">
    <property type="protein sequence ID" value="KZN46993.1"/>
    <property type="molecule type" value="Genomic_DNA"/>
</dbReference>
<feature type="domain" description="HTH tetR-type" evidence="3">
    <location>
        <begin position="5"/>
        <end position="65"/>
    </location>
</feature>
<gene>
    <name evidence="4" type="ORF">N482_01910</name>
</gene>
<sequence>MKKREKTAQKILDVSWQLFQDLGYAETTTRQIATHASVATGTVFSHFPNKIDILKLAMHQQIDAVIAKAHDENEQTSPRLRLRHYAKYLYGFYCENRSFSKELLKDLMWHSQYFEQQVDSFKQMLFEGHKYDDMKASAMMDCYFMTLLRGLNDEALSPVQMVSILTAKLQMIHT</sequence>
<name>A0A162AB94_9GAMM</name>
<organism evidence="4 5">
    <name type="scientific">Pseudoalteromonas luteoviolacea NCIMB 1942</name>
    <dbReference type="NCBI Taxonomy" id="1365253"/>
    <lineage>
        <taxon>Bacteria</taxon>
        <taxon>Pseudomonadati</taxon>
        <taxon>Pseudomonadota</taxon>
        <taxon>Gammaproteobacteria</taxon>
        <taxon>Alteromonadales</taxon>
        <taxon>Pseudoalteromonadaceae</taxon>
        <taxon>Pseudoalteromonas</taxon>
    </lineage>
</organism>
<dbReference type="PATRIC" id="fig|1365253.3.peg.2616"/>
<feature type="DNA-binding region" description="H-T-H motif" evidence="2">
    <location>
        <begin position="28"/>
        <end position="47"/>
    </location>
</feature>
<protein>
    <recommendedName>
        <fullName evidence="3">HTH tetR-type domain-containing protein</fullName>
    </recommendedName>
</protein>
<evidence type="ECO:0000256" key="2">
    <source>
        <dbReference type="PROSITE-ProRule" id="PRU00335"/>
    </source>
</evidence>
<dbReference type="PROSITE" id="PS01081">
    <property type="entry name" value="HTH_TETR_1"/>
    <property type="match status" value="1"/>
</dbReference>
<dbReference type="Proteomes" id="UP000076587">
    <property type="component" value="Unassembled WGS sequence"/>
</dbReference>
<dbReference type="PRINTS" id="PR00455">
    <property type="entry name" value="HTHTETR"/>
</dbReference>
<dbReference type="Gene3D" id="1.10.357.10">
    <property type="entry name" value="Tetracycline Repressor, domain 2"/>
    <property type="match status" value="1"/>
</dbReference>
<reference evidence="4 5" key="1">
    <citation type="submission" date="2013-07" db="EMBL/GenBank/DDBJ databases">
        <title>Comparative Genomic and Metabolomic Analysis of Twelve Strains of Pseudoalteromonas luteoviolacea.</title>
        <authorList>
            <person name="Vynne N.G."/>
            <person name="Mansson M."/>
            <person name="Gram L."/>
        </authorList>
    </citation>
    <scope>NUCLEOTIDE SEQUENCE [LARGE SCALE GENOMIC DNA]</scope>
    <source>
        <strain evidence="4 5">NCIMB 1942</strain>
    </source>
</reference>
<dbReference type="RefSeq" id="WP_063377237.1">
    <property type="nucleotide sequence ID" value="NZ_AUXT01000161.1"/>
</dbReference>
<dbReference type="InterPro" id="IPR023772">
    <property type="entry name" value="DNA-bd_HTH_TetR-type_CS"/>
</dbReference>
<dbReference type="InterPro" id="IPR001647">
    <property type="entry name" value="HTH_TetR"/>
</dbReference>
<comment type="caution">
    <text evidence="4">The sequence shown here is derived from an EMBL/GenBank/DDBJ whole genome shotgun (WGS) entry which is preliminary data.</text>
</comment>
<proteinExistence type="predicted"/>
<dbReference type="GO" id="GO:0003677">
    <property type="term" value="F:DNA binding"/>
    <property type="evidence" value="ECO:0007669"/>
    <property type="project" value="UniProtKB-UniRule"/>
</dbReference>
<dbReference type="SUPFAM" id="SSF46689">
    <property type="entry name" value="Homeodomain-like"/>
    <property type="match status" value="1"/>
</dbReference>
<dbReference type="PANTHER" id="PTHR43479:SF11">
    <property type="entry name" value="ACREF_ENVCD OPERON REPRESSOR-RELATED"/>
    <property type="match status" value="1"/>
</dbReference>
<dbReference type="AlphaFoldDB" id="A0A162AB94"/>
<dbReference type="OrthoDB" id="116240at2"/>
<evidence type="ECO:0000313" key="4">
    <source>
        <dbReference type="EMBL" id="KZN46993.1"/>
    </source>
</evidence>
<dbReference type="InterPro" id="IPR009057">
    <property type="entry name" value="Homeodomain-like_sf"/>
</dbReference>
<evidence type="ECO:0000313" key="5">
    <source>
        <dbReference type="Proteomes" id="UP000076587"/>
    </source>
</evidence>
<dbReference type="Pfam" id="PF00440">
    <property type="entry name" value="TetR_N"/>
    <property type="match status" value="1"/>
</dbReference>
<dbReference type="InterPro" id="IPR050624">
    <property type="entry name" value="HTH-type_Tx_Regulator"/>
</dbReference>
<accession>A0A162AB94</accession>
<evidence type="ECO:0000256" key="1">
    <source>
        <dbReference type="ARBA" id="ARBA00023125"/>
    </source>
</evidence>
<dbReference type="PROSITE" id="PS50977">
    <property type="entry name" value="HTH_TETR_2"/>
    <property type="match status" value="1"/>
</dbReference>
<keyword evidence="1 2" id="KW-0238">DNA-binding</keyword>
<evidence type="ECO:0000259" key="3">
    <source>
        <dbReference type="PROSITE" id="PS50977"/>
    </source>
</evidence>
<dbReference type="PANTHER" id="PTHR43479">
    <property type="entry name" value="ACREF/ENVCD OPERON REPRESSOR-RELATED"/>
    <property type="match status" value="1"/>
</dbReference>